<evidence type="ECO:0000313" key="2">
    <source>
        <dbReference type="Proteomes" id="UP000501690"/>
    </source>
</evidence>
<keyword evidence="2" id="KW-1185">Reference proteome</keyword>
<gene>
    <name evidence="1" type="ORF">DEO72_LG10g602</name>
</gene>
<proteinExistence type="predicted"/>
<dbReference type="Proteomes" id="UP000501690">
    <property type="component" value="Linkage Group LG10"/>
</dbReference>
<name>A0A4D6N6D9_VIGUN</name>
<sequence length="75" mass="8170">MDVYCCLGYDCMVVARRTVARPSVLAQATQSLLGTCRNRYELALELSLGRKALVLSKTPSRLGERDSPKRGPVGA</sequence>
<protein>
    <submittedName>
        <fullName evidence="1">Uncharacterized protein</fullName>
    </submittedName>
</protein>
<reference evidence="1 2" key="1">
    <citation type="submission" date="2019-04" db="EMBL/GenBank/DDBJ databases">
        <title>An improved genome assembly and genetic linkage map for asparagus bean, Vigna unguiculata ssp. sesquipedialis.</title>
        <authorList>
            <person name="Xia Q."/>
            <person name="Zhang R."/>
            <person name="Dong Y."/>
        </authorList>
    </citation>
    <scope>NUCLEOTIDE SEQUENCE [LARGE SCALE GENOMIC DNA]</scope>
    <source>
        <tissue evidence="1">Leaf</tissue>
    </source>
</reference>
<dbReference type="AlphaFoldDB" id="A0A4D6N6D9"/>
<accession>A0A4D6N6D9</accession>
<dbReference type="EMBL" id="CP039354">
    <property type="protein sequence ID" value="QCE09383.1"/>
    <property type="molecule type" value="Genomic_DNA"/>
</dbReference>
<organism evidence="1 2">
    <name type="scientific">Vigna unguiculata</name>
    <name type="common">Cowpea</name>
    <dbReference type="NCBI Taxonomy" id="3917"/>
    <lineage>
        <taxon>Eukaryota</taxon>
        <taxon>Viridiplantae</taxon>
        <taxon>Streptophyta</taxon>
        <taxon>Embryophyta</taxon>
        <taxon>Tracheophyta</taxon>
        <taxon>Spermatophyta</taxon>
        <taxon>Magnoliopsida</taxon>
        <taxon>eudicotyledons</taxon>
        <taxon>Gunneridae</taxon>
        <taxon>Pentapetalae</taxon>
        <taxon>rosids</taxon>
        <taxon>fabids</taxon>
        <taxon>Fabales</taxon>
        <taxon>Fabaceae</taxon>
        <taxon>Papilionoideae</taxon>
        <taxon>50 kb inversion clade</taxon>
        <taxon>NPAAA clade</taxon>
        <taxon>indigoferoid/millettioid clade</taxon>
        <taxon>Phaseoleae</taxon>
        <taxon>Vigna</taxon>
    </lineage>
</organism>
<evidence type="ECO:0000313" key="1">
    <source>
        <dbReference type="EMBL" id="QCE09383.1"/>
    </source>
</evidence>